<proteinExistence type="predicted"/>
<feature type="domain" description="DUF3857" evidence="1">
    <location>
        <begin position="56"/>
        <end position="215"/>
    </location>
</feature>
<dbReference type="RefSeq" id="WP_090224211.1">
    <property type="nucleotide sequence ID" value="NZ_FOZP01000003.1"/>
</dbReference>
<name>A0A1I6Q227_9FLAO</name>
<keyword evidence="2" id="KW-0378">Hydrolase</keyword>
<organism evidence="2 3">
    <name type="scientific">Lutibacter maritimus</name>
    <dbReference type="NCBI Taxonomy" id="593133"/>
    <lineage>
        <taxon>Bacteria</taxon>
        <taxon>Pseudomonadati</taxon>
        <taxon>Bacteroidota</taxon>
        <taxon>Flavobacteriia</taxon>
        <taxon>Flavobacteriales</taxon>
        <taxon>Flavobacteriaceae</taxon>
        <taxon>Lutibacter</taxon>
    </lineage>
</organism>
<dbReference type="AlphaFoldDB" id="A0A1I6Q227"/>
<evidence type="ECO:0000313" key="3">
    <source>
        <dbReference type="Proteomes" id="UP000199312"/>
    </source>
</evidence>
<dbReference type="OrthoDB" id="8595007at2"/>
<dbReference type="GO" id="GO:0008233">
    <property type="term" value="F:peptidase activity"/>
    <property type="evidence" value="ECO:0007669"/>
    <property type="project" value="UniProtKB-KW"/>
</dbReference>
<dbReference type="Proteomes" id="UP000199312">
    <property type="component" value="Unassembled WGS sequence"/>
</dbReference>
<keyword evidence="2" id="KW-0645">Protease</keyword>
<sequence length="636" mass="73186">MKKTKIVVLFTLYFIQISYSQDYNFNSATIPQNIKEDAHSVVLFDQVSVELKSQKSMSYIVKKAVTVLNKFGNGNRYVVVPYDGSRRIKSVSTIIYNAFGNQIKKVKNKEYKDVSQVDGGTLFADNRLLYFEYIPLSYPYTIYYEYEIETSNTAFIPSWNPLSDFETGLLTSSYQINYNKELKLNIREINFENYKVEKSENENSLNYKISNLEPINKEPLSLSLKELLPNVKIASNQFYVEGEAGEASNWKELGKWEYDNLYRDVGYLSDETVAKINLLVKDADSDLEKAKIIYQYVQDKTRYISVQVGIGGLKPMLASEVDRLGYGDCKALTNYTKSLLNAVGVKSYFTELFGGFERLDMDFNSPSIQGNHVILNLPLEEGDVWLECTSQKVPFGYIANFTDDRNVIVIKPEGGELKKTTVYPAQNNIQLTKGNFAIDNDGTINAKLKIESSGTQYNDNLDSYEGKNPTELDAQFKAYFNSINNIVFSKIEVLNNKNDVKYEENIEFSASNYASISGNKMLINVNAFNKNTVVPKRIRNRKLPFEISRGFVDIDEVEIKLPKTYEIEYVPTKKEITSKFGTYTFELIKINDYNYLYKRKLQIETGKYKPEEYEDYRNFKKDININDNIKIILKTI</sequence>
<keyword evidence="3" id="KW-1185">Reference proteome</keyword>
<dbReference type="Gene3D" id="3.10.620.30">
    <property type="match status" value="1"/>
</dbReference>
<dbReference type="InterPro" id="IPR038765">
    <property type="entry name" value="Papain-like_cys_pep_sf"/>
</dbReference>
<dbReference type="Pfam" id="PF12969">
    <property type="entry name" value="DUF3857"/>
    <property type="match status" value="1"/>
</dbReference>
<dbReference type="InterPro" id="IPR024618">
    <property type="entry name" value="DUF3857"/>
</dbReference>
<evidence type="ECO:0000259" key="1">
    <source>
        <dbReference type="Pfam" id="PF12969"/>
    </source>
</evidence>
<dbReference type="GO" id="GO:0006508">
    <property type="term" value="P:proteolysis"/>
    <property type="evidence" value="ECO:0007669"/>
    <property type="project" value="UniProtKB-KW"/>
</dbReference>
<dbReference type="EMBL" id="FOZP01000003">
    <property type="protein sequence ID" value="SFS46462.1"/>
    <property type="molecule type" value="Genomic_DNA"/>
</dbReference>
<dbReference type="STRING" id="593133.SAMN04488006_1417"/>
<dbReference type="SUPFAM" id="SSF54001">
    <property type="entry name" value="Cysteine proteinases"/>
    <property type="match status" value="1"/>
</dbReference>
<accession>A0A1I6Q227</accession>
<protein>
    <submittedName>
        <fullName evidence="2">Transglutaminase-like enzyme, putative cysteine protease</fullName>
    </submittedName>
</protein>
<reference evidence="3" key="1">
    <citation type="submission" date="2016-10" db="EMBL/GenBank/DDBJ databases">
        <authorList>
            <person name="Varghese N."/>
            <person name="Submissions S."/>
        </authorList>
    </citation>
    <scope>NUCLEOTIDE SEQUENCE [LARGE SCALE GENOMIC DNA]</scope>
    <source>
        <strain evidence="3">DSM 24450</strain>
    </source>
</reference>
<evidence type="ECO:0000313" key="2">
    <source>
        <dbReference type="EMBL" id="SFS46462.1"/>
    </source>
</evidence>
<dbReference type="Gene3D" id="2.60.40.3140">
    <property type="match status" value="1"/>
</dbReference>
<gene>
    <name evidence="2" type="ORF">SAMN04488006_1417</name>
</gene>
<dbReference type="Gene3D" id="2.60.120.1130">
    <property type="match status" value="1"/>
</dbReference>